<evidence type="ECO:0000256" key="3">
    <source>
        <dbReference type="ARBA" id="ARBA00022692"/>
    </source>
</evidence>
<accession>A0ABM7WD88</accession>
<evidence type="ECO:0000256" key="6">
    <source>
        <dbReference type="SAM" id="Phobius"/>
    </source>
</evidence>
<dbReference type="PANTHER" id="PTHR35007">
    <property type="entry name" value="INTEGRAL MEMBRANE PROTEIN-RELATED"/>
    <property type="match status" value="1"/>
</dbReference>
<evidence type="ECO:0000259" key="7">
    <source>
        <dbReference type="Pfam" id="PF00482"/>
    </source>
</evidence>
<comment type="subcellular location">
    <subcellularLocation>
        <location evidence="1">Cell membrane</location>
        <topology evidence="1">Multi-pass membrane protein</topology>
    </subcellularLocation>
</comment>
<sequence length="290" mass="32863">MTATSIALCAALAVLFSIFWLHRLFVLVPEEDREFKDPLPRLLRPIWPLVRIVAFYFCARLPFAYLNRVEVRLRRHGVAYLMIAEEFIALRLVSSLCFLVIGYLLLVGVGEWLPLFFPVLLVGGYFYPDIWLRDLRKRQIDGVLRTLPSYLDFISMAVEAGLNFSGALELARKKAPPGPLSNEFGVVLRDLRAGIGRANALKRLAERLDIPELSSFVNAVVQAEKMGSSLAQTLKIQAEQRRQERFQRAEKKAMEAPVKLIGPLVLFVFPTTFIVLAFPIVMKFLSEGLL</sequence>
<dbReference type="InterPro" id="IPR018076">
    <property type="entry name" value="T2SS_GspF_dom"/>
</dbReference>
<dbReference type="Proteomes" id="UP000830055">
    <property type="component" value="Chromosome"/>
</dbReference>
<feature type="transmembrane region" description="Helical" evidence="6">
    <location>
        <begin position="46"/>
        <end position="66"/>
    </location>
</feature>
<name>A0ABM7WD88_9BACT</name>
<feature type="transmembrane region" description="Helical" evidence="6">
    <location>
        <begin position="112"/>
        <end position="132"/>
    </location>
</feature>
<reference evidence="8 9" key="1">
    <citation type="submission" date="2022-01" db="EMBL/GenBank/DDBJ databases">
        <title>Desulfofustis limnae sp. nov., a novel mesophilic sulfate-reducing bacterium isolated from marsh soil.</title>
        <authorList>
            <person name="Watanabe M."/>
            <person name="Takahashi A."/>
            <person name="Kojima H."/>
            <person name="Fukui M."/>
        </authorList>
    </citation>
    <scope>NUCLEOTIDE SEQUENCE [LARGE SCALE GENOMIC DNA]</scope>
    <source>
        <strain evidence="8 9">PPLL</strain>
    </source>
</reference>
<evidence type="ECO:0000256" key="5">
    <source>
        <dbReference type="ARBA" id="ARBA00023136"/>
    </source>
</evidence>
<dbReference type="Gene3D" id="1.20.81.30">
    <property type="entry name" value="Type II secretion system (T2SS), domain F"/>
    <property type="match status" value="1"/>
</dbReference>
<protein>
    <recommendedName>
        <fullName evidence="7">Type II secretion system protein GspF domain-containing protein</fullName>
    </recommendedName>
</protein>
<keyword evidence="3 6" id="KW-0812">Transmembrane</keyword>
<evidence type="ECO:0000313" key="9">
    <source>
        <dbReference type="Proteomes" id="UP000830055"/>
    </source>
</evidence>
<organism evidence="8 9">
    <name type="scientific">Desulfofustis limnaeus</name>
    <dbReference type="NCBI Taxonomy" id="2740163"/>
    <lineage>
        <taxon>Bacteria</taxon>
        <taxon>Pseudomonadati</taxon>
        <taxon>Thermodesulfobacteriota</taxon>
        <taxon>Desulfobulbia</taxon>
        <taxon>Desulfobulbales</taxon>
        <taxon>Desulfocapsaceae</taxon>
        <taxon>Desulfofustis</taxon>
    </lineage>
</organism>
<dbReference type="Pfam" id="PF00482">
    <property type="entry name" value="T2SSF"/>
    <property type="match status" value="1"/>
</dbReference>
<keyword evidence="2" id="KW-1003">Cell membrane</keyword>
<dbReference type="PANTHER" id="PTHR35007:SF2">
    <property type="entry name" value="PILUS ASSEMBLE PROTEIN"/>
    <property type="match status" value="1"/>
</dbReference>
<evidence type="ECO:0000256" key="2">
    <source>
        <dbReference type="ARBA" id="ARBA00022475"/>
    </source>
</evidence>
<keyword evidence="5 6" id="KW-0472">Membrane</keyword>
<evidence type="ECO:0000256" key="1">
    <source>
        <dbReference type="ARBA" id="ARBA00004651"/>
    </source>
</evidence>
<proteinExistence type="predicted"/>
<feature type="transmembrane region" description="Helical" evidence="6">
    <location>
        <begin position="7"/>
        <end position="26"/>
    </location>
</feature>
<dbReference type="InterPro" id="IPR042094">
    <property type="entry name" value="T2SS_GspF_sf"/>
</dbReference>
<evidence type="ECO:0000313" key="8">
    <source>
        <dbReference type="EMBL" id="BDD88923.1"/>
    </source>
</evidence>
<gene>
    <name evidence="8" type="ORF">DPPLL_32880</name>
</gene>
<evidence type="ECO:0000256" key="4">
    <source>
        <dbReference type="ARBA" id="ARBA00022989"/>
    </source>
</evidence>
<dbReference type="EMBL" id="AP025516">
    <property type="protein sequence ID" value="BDD88923.1"/>
    <property type="molecule type" value="Genomic_DNA"/>
</dbReference>
<feature type="transmembrane region" description="Helical" evidence="6">
    <location>
        <begin position="260"/>
        <end position="282"/>
    </location>
</feature>
<keyword evidence="4 6" id="KW-1133">Transmembrane helix</keyword>
<feature type="transmembrane region" description="Helical" evidence="6">
    <location>
        <begin position="87"/>
        <end position="106"/>
    </location>
</feature>
<feature type="domain" description="Type II secretion system protein GspF" evidence="7">
    <location>
        <begin position="151"/>
        <end position="276"/>
    </location>
</feature>
<keyword evidence="9" id="KW-1185">Reference proteome</keyword>
<dbReference type="RefSeq" id="WP_284152252.1">
    <property type="nucleotide sequence ID" value="NZ_AP025516.1"/>
</dbReference>